<name>K1VF52_TRIAC</name>
<sequence length="293" mass="32599">MSLTPEQLEQWERDGYLALPDFLSQDEVQKLLGRTHELLDAFDPASHPLTAFKTGRQDGEHVGDDYFLNSGDKIRYFLEPSALSEAKDGEPPKLLYPPARSINKIGHGLLADPVFREVTTSDKVKDVARSLQGNIKEPRVLQTMIICKQPRIGGVELTPVPCHNDSTFLYTDPPSAIGCWIALEDCTPENGCLAKVHTRFVRSPNGGTEFEPVPGVEKGEEDWDKMDGWKEVPVKAGTAVLIHGSVMHRSPPNPSEKTRMIYTFHMIDGAEGIKYDEKNWLQPGPEGFHALLA</sequence>
<dbReference type="InterPro" id="IPR008775">
    <property type="entry name" value="Phytyl_CoA_dOase-like"/>
</dbReference>
<keyword evidence="3" id="KW-0479">Metal-binding</keyword>
<evidence type="ECO:0000256" key="4">
    <source>
        <dbReference type="ARBA" id="ARBA00023004"/>
    </source>
</evidence>
<dbReference type="AlphaFoldDB" id="K1VF52"/>
<protein>
    <recommendedName>
        <fullName evidence="7">Phytanoyl-CoA dioxygenase</fullName>
    </recommendedName>
</protein>
<evidence type="ECO:0000313" key="5">
    <source>
        <dbReference type="EMBL" id="EKC99490.1"/>
    </source>
</evidence>
<keyword evidence="4" id="KW-0408">Iron</keyword>
<dbReference type="Gene3D" id="2.60.120.620">
    <property type="entry name" value="q2cbj1_9rhob like domain"/>
    <property type="match status" value="1"/>
</dbReference>
<comment type="similarity">
    <text evidence="2">Belongs to the PhyH family.</text>
</comment>
<dbReference type="EMBL" id="AMBO01000371">
    <property type="protein sequence ID" value="EKC99490.1"/>
    <property type="molecule type" value="Genomic_DNA"/>
</dbReference>
<evidence type="ECO:0000256" key="1">
    <source>
        <dbReference type="ARBA" id="ARBA00001962"/>
    </source>
</evidence>
<dbReference type="eggNOG" id="KOG3290">
    <property type="taxonomic scope" value="Eukaryota"/>
</dbReference>
<dbReference type="GO" id="GO:0046872">
    <property type="term" value="F:metal ion binding"/>
    <property type="evidence" value="ECO:0007669"/>
    <property type="project" value="UniProtKB-KW"/>
</dbReference>
<evidence type="ECO:0000256" key="3">
    <source>
        <dbReference type="ARBA" id="ARBA00022723"/>
    </source>
</evidence>
<dbReference type="OMA" id="KYSEDNW"/>
<comment type="caution">
    <text evidence="5">The sequence shown here is derived from an EMBL/GenBank/DDBJ whole genome shotgun (WGS) entry which is preliminary data.</text>
</comment>
<keyword evidence="6" id="KW-1185">Reference proteome</keyword>
<dbReference type="PANTHER" id="PTHR20883:SF15">
    <property type="entry name" value="PHYTANOYL-COA DIOXYGENASE DOMAIN-CONTAINING PROTEIN 1"/>
    <property type="match status" value="1"/>
</dbReference>
<dbReference type="OrthoDB" id="445007at2759"/>
<evidence type="ECO:0000313" key="6">
    <source>
        <dbReference type="Proteomes" id="UP000006757"/>
    </source>
</evidence>
<dbReference type="STRING" id="1220162.K1VF52"/>
<dbReference type="InParanoid" id="K1VF52"/>
<comment type="cofactor">
    <cofactor evidence="1">
        <name>Fe cation</name>
        <dbReference type="ChEBI" id="CHEBI:24875"/>
    </cofactor>
</comment>
<gene>
    <name evidence="5" type="ORF">A1Q2_06222</name>
</gene>
<evidence type="ECO:0008006" key="7">
    <source>
        <dbReference type="Google" id="ProtNLM"/>
    </source>
</evidence>
<organism evidence="5 6">
    <name type="scientific">Trichosporon asahii var. asahii (strain CBS 8904)</name>
    <name type="common">Yeast</name>
    <dbReference type="NCBI Taxonomy" id="1220162"/>
    <lineage>
        <taxon>Eukaryota</taxon>
        <taxon>Fungi</taxon>
        <taxon>Dikarya</taxon>
        <taxon>Basidiomycota</taxon>
        <taxon>Agaricomycotina</taxon>
        <taxon>Tremellomycetes</taxon>
        <taxon>Trichosporonales</taxon>
        <taxon>Trichosporonaceae</taxon>
        <taxon>Trichosporon</taxon>
    </lineage>
</organism>
<dbReference type="SUPFAM" id="SSF51197">
    <property type="entry name" value="Clavaminate synthase-like"/>
    <property type="match status" value="1"/>
</dbReference>
<dbReference type="Proteomes" id="UP000006757">
    <property type="component" value="Unassembled WGS sequence"/>
</dbReference>
<accession>K1VF52</accession>
<dbReference type="HOGENOM" id="CLU_048953_0_1_1"/>
<proteinExistence type="inferred from homology"/>
<dbReference type="PANTHER" id="PTHR20883">
    <property type="entry name" value="PHYTANOYL-COA DIOXYGENASE DOMAIN CONTAINING 1"/>
    <property type="match status" value="1"/>
</dbReference>
<reference evidence="5 6" key="1">
    <citation type="journal article" date="2012" name="Eukaryot. Cell">
        <title>Genome sequence of the Trichosporon asahii environmental strain CBS 8904.</title>
        <authorList>
            <person name="Yang R.Y."/>
            <person name="Li H.T."/>
            <person name="Zhu H."/>
            <person name="Zhou G.P."/>
            <person name="Wang M."/>
            <person name="Wang L."/>
        </authorList>
    </citation>
    <scope>NUCLEOTIDE SEQUENCE [LARGE SCALE GENOMIC DNA]</scope>
    <source>
        <strain evidence="5 6">CBS 8904</strain>
    </source>
</reference>
<dbReference type="Pfam" id="PF05721">
    <property type="entry name" value="PhyH"/>
    <property type="match status" value="1"/>
</dbReference>
<evidence type="ECO:0000256" key="2">
    <source>
        <dbReference type="ARBA" id="ARBA00005830"/>
    </source>
</evidence>